<keyword evidence="2" id="KW-0472">Membrane</keyword>
<dbReference type="InterPro" id="IPR003399">
    <property type="entry name" value="Mce/MlaD"/>
</dbReference>
<dbReference type="PANTHER" id="PTHR33371">
    <property type="entry name" value="INTERMEMBRANE PHOSPHOLIPID TRANSPORT SYSTEM BINDING PROTEIN MLAD-RELATED"/>
    <property type="match status" value="1"/>
</dbReference>
<dbReference type="Proteomes" id="UP000321926">
    <property type="component" value="Unassembled WGS sequence"/>
</dbReference>
<keyword evidence="5" id="KW-1185">Reference proteome</keyword>
<dbReference type="InterPro" id="IPR052336">
    <property type="entry name" value="MlaD_Phospholipid_Transporter"/>
</dbReference>
<dbReference type="Pfam" id="PF02470">
    <property type="entry name" value="MlaD"/>
    <property type="match status" value="1"/>
</dbReference>
<keyword evidence="1" id="KW-0175">Coiled coil</keyword>
<evidence type="ECO:0000259" key="3">
    <source>
        <dbReference type="Pfam" id="PF02470"/>
    </source>
</evidence>
<evidence type="ECO:0000256" key="2">
    <source>
        <dbReference type="SAM" id="Phobius"/>
    </source>
</evidence>
<dbReference type="OrthoDB" id="9771725at2"/>
<feature type="coiled-coil region" evidence="1">
    <location>
        <begin position="280"/>
        <end position="307"/>
    </location>
</feature>
<keyword evidence="2" id="KW-0812">Transmembrane</keyword>
<comment type="caution">
    <text evidence="4">The sequence shown here is derived from an EMBL/GenBank/DDBJ whole genome shotgun (WGS) entry which is preliminary data.</text>
</comment>
<evidence type="ECO:0000313" key="5">
    <source>
        <dbReference type="Proteomes" id="UP000321926"/>
    </source>
</evidence>
<organism evidence="4 5">
    <name type="scientific">Pontibacter qinzhouensis</name>
    <dbReference type="NCBI Taxonomy" id="2603253"/>
    <lineage>
        <taxon>Bacteria</taxon>
        <taxon>Pseudomonadati</taxon>
        <taxon>Bacteroidota</taxon>
        <taxon>Cytophagia</taxon>
        <taxon>Cytophagales</taxon>
        <taxon>Hymenobacteraceae</taxon>
        <taxon>Pontibacter</taxon>
    </lineage>
</organism>
<evidence type="ECO:0000256" key="1">
    <source>
        <dbReference type="SAM" id="Coils"/>
    </source>
</evidence>
<keyword evidence="2" id="KW-1133">Transmembrane helix</keyword>
<reference evidence="4 5" key="1">
    <citation type="submission" date="2019-08" db="EMBL/GenBank/DDBJ databases">
        <authorList>
            <person name="Shi S."/>
        </authorList>
    </citation>
    <scope>NUCLEOTIDE SEQUENCE [LARGE SCALE GENOMIC DNA]</scope>
    <source>
        <strain evidence="4 5">GY10130</strain>
    </source>
</reference>
<dbReference type="EMBL" id="VRTY01000096">
    <property type="protein sequence ID" value="TXK33222.1"/>
    <property type="molecule type" value="Genomic_DNA"/>
</dbReference>
<protein>
    <submittedName>
        <fullName evidence="4">MCE family protein</fullName>
    </submittedName>
</protein>
<evidence type="ECO:0000313" key="4">
    <source>
        <dbReference type="EMBL" id="TXK33222.1"/>
    </source>
</evidence>
<sequence length="326" mass="35641">MSAAENKRSVMVGIFVLLGIIIFIIGIFTLAGQQKRFINSISLHTTFTDVAGLKPGNNVWFSGVKIGTVKAINFSGESQVEITLNIQTDVQQYVRRDAKVRISSESLIGNRILEIFGGTPQAPQVQEGDRLQSEPMLNTDDILVTLQENNKNLVAITTDFKELSSKLVNGEGAVGAMLTDTTLANNFRNMVASLQQTSANTVRASRSLNQFTAKLNTQGGLVDQLATDTAVFRQLQASVAQLQQATTSATAITNNLQQASGQLNNSSNAAGVLLNDPEFANRLKATMENLETSTEKFDQNMEALQHNFLLRGFFRRQAKQEAKQQQ</sequence>
<gene>
    <name evidence="4" type="ORF">FVR03_19445</name>
</gene>
<feature type="transmembrane region" description="Helical" evidence="2">
    <location>
        <begin position="12"/>
        <end position="32"/>
    </location>
</feature>
<feature type="domain" description="Mce/MlaD" evidence="3">
    <location>
        <begin position="41"/>
        <end position="115"/>
    </location>
</feature>
<dbReference type="AlphaFoldDB" id="A0A5C8J6S3"/>
<dbReference type="PANTHER" id="PTHR33371:SF4">
    <property type="entry name" value="INTERMEMBRANE PHOSPHOLIPID TRANSPORT SYSTEM BINDING PROTEIN MLAD"/>
    <property type="match status" value="1"/>
</dbReference>
<accession>A0A5C8J6S3</accession>
<name>A0A5C8J6S3_9BACT</name>
<dbReference type="RefSeq" id="WP_147923437.1">
    <property type="nucleotide sequence ID" value="NZ_VRTY01000096.1"/>
</dbReference>
<proteinExistence type="predicted"/>